<organism evidence="6 7">
    <name type="scientific">Coniochaeta pulveracea</name>
    <dbReference type="NCBI Taxonomy" id="177199"/>
    <lineage>
        <taxon>Eukaryota</taxon>
        <taxon>Fungi</taxon>
        <taxon>Dikarya</taxon>
        <taxon>Ascomycota</taxon>
        <taxon>Pezizomycotina</taxon>
        <taxon>Sordariomycetes</taxon>
        <taxon>Sordariomycetidae</taxon>
        <taxon>Coniochaetales</taxon>
        <taxon>Coniochaetaceae</taxon>
        <taxon>Coniochaeta</taxon>
    </lineage>
</organism>
<evidence type="ECO:0000256" key="1">
    <source>
        <dbReference type="ARBA" id="ARBA00004123"/>
    </source>
</evidence>
<dbReference type="EMBL" id="QVQW01000016">
    <property type="protein sequence ID" value="RKU46152.1"/>
    <property type="molecule type" value="Genomic_DNA"/>
</dbReference>
<evidence type="ECO:0000256" key="2">
    <source>
        <dbReference type="ARBA" id="ARBA00006482"/>
    </source>
</evidence>
<comment type="similarity">
    <text evidence="2">Belongs to the THOC7 family.</text>
</comment>
<evidence type="ECO:0000256" key="5">
    <source>
        <dbReference type="SAM" id="MobiDB-lite"/>
    </source>
</evidence>
<reference evidence="6 7" key="1">
    <citation type="submission" date="2018-08" db="EMBL/GenBank/DDBJ databases">
        <title>Draft genome of the lignicolous fungus Coniochaeta pulveracea.</title>
        <authorList>
            <person name="Borstlap C.J."/>
            <person name="De Witt R.N."/>
            <person name="Botha A."/>
            <person name="Volschenk H."/>
        </authorList>
    </citation>
    <scope>NUCLEOTIDE SEQUENCE [LARGE SCALE GENOMIC DNA]</scope>
    <source>
        <strain evidence="6 7">CAB683</strain>
    </source>
</reference>
<dbReference type="Pfam" id="PF05615">
    <property type="entry name" value="THOC7"/>
    <property type="match status" value="1"/>
</dbReference>
<proteinExistence type="inferred from homology"/>
<evidence type="ECO:0000256" key="3">
    <source>
        <dbReference type="ARBA" id="ARBA00023054"/>
    </source>
</evidence>
<keyword evidence="3" id="KW-0175">Coiled coil</keyword>
<dbReference type="InterPro" id="IPR008501">
    <property type="entry name" value="THOC7/Mft1"/>
</dbReference>
<feature type="region of interest" description="Disordered" evidence="5">
    <location>
        <begin position="44"/>
        <end position="74"/>
    </location>
</feature>
<comment type="caution">
    <text evidence="6">The sequence shown here is derived from an EMBL/GenBank/DDBJ whole genome shotgun (WGS) entry which is preliminary data.</text>
</comment>
<dbReference type="PANTHER" id="PTHR23405">
    <property type="entry name" value="MAINTENANCE OF KILLER 16 MAK16 PROTEIN-RELATED"/>
    <property type="match status" value="1"/>
</dbReference>
<dbReference type="GO" id="GO:0000445">
    <property type="term" value="C:THO complex part of transcription export complex"/>
    <property type="evidence" value="ECO:0007669"/>
    <property type="project" value="InterPro"/>
</dbReference>
<keyword evidence="4" id="KW-0539">Nucleus</keyword>
<protein>
    <recommendedName>
        <fullName evidence="8">Tho complex subunit 7</fullName>
    </recommendedName>
</protein>
<evidence type="ECO:0000256" key="4">
    <source>
        <dbReference type="ARBA" id="ARBA00023242"/>
    </source>
</evidence>
<dbReference type="AlphaFoldDB" id="A0A420YE07"/>
<evidence type="ECO:0008006" key="8">
    <source>
        <dbReference type="Google" id="ProtNLM"/>
    </source>
</evidence>
<comment type="subcellular location">
    <subcellularLocation>
        <location evidence="1">Nucleus</location>
    </subcellularLocation>
</comment>
<dbReference type="Proteomes" id="UP000275385">
    <property type="component" value="Unassembled WGS sequence"/>
</dbReference>
<keyword evidence="7" id="KW-1185">Reference proteome</keyword>
<sequence length="390" mass="42368">MSAPGWGLLDEKEETELHKMRLLNVEEKPFKRITKRLQTLNTLAINASRQEPTPPPESNGDGDQEPPSAAPSSLSQLKEDITLDFAAFDSSIARLQFLLTANVRERERYASDRGRILSTSQAVRDSTTELRTKLDEARATLEQRKKFDELAEKITSNRSLRPRNEQIANLQKLEEECKQLEAESEEYTRTWKARGEQFDRIMEESMKLRRQIRDEKEEVERREGMDDNDGAGGEGDGAASGGHTPRPGFGSGNNTPRPESGGVATVGKSGLSEETPRPPSTNGAGTPAGDGETPAAEAQEVKPKVEGGGSVNASAVVSREGTPRLSVETKLPDASKEDVEMADGQEPGSSPLSPVPNDLSPVTAGDTSSKAATGEGEEDKMDETIENDRP</sequence>
<dbReference type="GO" id="GO:0006406">
    <property type="term" value="P:mRNA export from nucleus"/>
    <property type="evidence" value="ECO:0007669"/>
    <property type="project" value="TreeGrafter"/>
</dbReference>
<dbReference type="PANTHER" id="PTHR23405:SF5">
    <property type="entry name" value="THO COMPLEX SUBUNIT 7 HOMOLOG"/>
    <property type="match status" value="1"/>
</dbReference>
<gene>
    <name evidence="6" type="ORF">DL546_007756</name>
</gene>
<feature type="compositionally biased region" description="Basic and acidic residues" evidence="5">
    <location>
        <begin position="330"/>
        <end position="339"/>
    </location>
</feature>
<dbReference type="STRING" id="177199.A0A420YE07"/>
<feature type="region of interest" description="Disordered" evidence="5">
    <location>
        <begin position="209"/>
        <end position="390"/>
    </location>
</feature>
<evidence type="ECO:0000313" key="6">
    <source>
        <dbReference type="EMBL" id="RKU46152.1"/>
    </source>
</evidence>
<evidence type="ECO:0000313" key="7">
    <source>
        <dbReference type="Proteomes" id="UP000275385"/>
    </source>
</evidence>
<accession>A0A420YE07</accession>
<name>A0A420YE07_9PEZI</name>
<feature type="compositionally biased region" description="Basic and acidic residues" evidence="5">
    <location>
        <begin position="209"/>
        <end position="225"/>
    </location>
</feature>
<dbReference type="GO" id="GO:0006397">
    <property type="term" value="P:mRNA processing"/>
    <property type="evidence" value="ECO:0007669"/>
    <property type="project" value="InterPro"/>
</dbReference>
<dbReference type="OrthoDB" id="205166at2759"/>
<feature type="compositionally biased region" description="Gly residues" evidence="5">
    <location>
        <begin position="230"/>
        <end position="240"/>
    </location>
</feature>